<evidence type="ECO:0000313" key="10">
    <source>
        <dbReference type="EMBL" id="KAF9963620.1"/>
    </source>
</evidence>
<keyword evidence="3 6" id="KW-1133">Transmembrane helix</keyword>
<comment type="subcellular location">
    <subcellularLocation>
        <location evidence="1">Membrane</location>
        <topology evidence="1">Multi-pass membrane protein</topology>
    </subcellularLocation>
</comment>
<feature type="region of interest" description="Disordered" evidence="5">
    <location>
        <begin position="259"/>
        <end position="297"/>
    </location>
</feature>
<feature type="transmembrane region" description="Helical" evidence="6">
    <location>
        <begin position="765"/>
        <end position="783"/>
    </location>
</feature>
<feature type="compositionally biased region" description="Polar residues" evidence="5">
    <location>
        <begin position="651"/>
        <end position="662"/>
    </location>
</feature>
<name>A0A9P6J6P5_MORAP</name>
<evidence type="ECO:0000256" key="2">
    <source>
        <dbReference type="ARBA" id="ARBA00022692"/>
    </source>
</evidence>
<dbReference type="PANTHER" id="PTHR47804:SF1">
    <property type="entry name" value="DUF2421 DOMAIN-CONTAINING PROTEIN"/>
    <property type="match status" value="1"/>
</dbReference>
<feature type="domain" description="DUF2421" evidence="7">
    <location>
        <begin position="974"/>
        <end position="1092"/>
    </location>
</feature>
<dbReference type="InterPro" id="IPR049453">
    <property type="entry name" value="Memb_transporter_dom"/>
</dbReference>
<dbReference type="Pfam" id="PF10334">
    <property type="entry name" value="BRE4"/>
    <property type="match status" value="1"/>
</dbReference>
<evidence type="ECO:0000256" key="5">
    <source>
        <dbReference type="SAM" id="MobiDB-lite"/>
    </source>
</evidence>
<dbReference type="InterPro" id="IPR018820">
    <property type="entry name" value="BRE4-related_DUF2421"/>
</dbReference>
<dbReference type="GO" id="GO:0016020">
    <property type="term" value="C:membrane"/>
    <property type="evidence" value="ECO:0007669"/>
    <property type="project" value="UniProtKB-SubCell"/>
</dbReference>
<feature type="compositionally biased region" description="Polar residues" evidence="5">
    <location>
        <begin position="364"/>
        <end position="386"/>
    </location>
</feature>
<feature type="region of interest" description="Disordered" evidence="5">
    <location>
        <begin position="358"/>
        <end position="414"/>
    </location>
</feature>
<evidence type="ECO:0000259" key="8">
    <source>
        <dbReference type="Pfam" id="PF10337"/>
    </source>
</evidence>
<dbReference type="InterPro" id="IPR052430">
    <property type="entry name" value="IVT-Associated"/>
</dbReference>
<organism evidence="10 11">
    <name type="scientific">Mortierella alpina</name>
    <name type="common">Oleaginous fungus</name>
    <name type="synonym">Mortierella renispora</name>
    <dbReference type="NCBI Taxonomy" id="64518"/>
    <lineage>
        <taxon>Eukaryota</taxon>
        <taxon>Fungi</taxon>
        <taxon>Fungi incertae sedis</taxon>
        <taxon>Mucoromycota</taxon>
        <taxon>Mortierellomycotina</taxon>
        <taxon>Mortierellomycetes</taxon>
        <taxon>Mortierellales</taxon>
        <taxon>Mortierellaceae</taxon>
        <taxon>Mortierella</taxon>
    </lineage>
</organism>
<feature type="transmembrane region" description="Helical" evidence="6">
    <location>
        <begin position="65"/>
        <end position="87"/>
    </location>
</feature>
<evidence type="ECO:0000256" key="1">
    <source>
        <dbReference type="ARBA" id="ARBA00004141"/>
    </source>
</evidence>
<dbReference type="InterPro" id="IPR018823">
    <property type="entry name" value="ArAE_2_N"/>
</dbReference>
<feature type="transmembrane region" description="Helical" evidence="6">
    <location>
        <begin position="717"/>
        <end position="733"/>
    </location>
</feature>
<evidence type="ECO:0000259" key="9">
    <source>
        <dbReference type="Pfam" id="PF13515"/>
    </source>
</evidence>
<protein>
    <recommendedName>
        <fullName evidence="12">DUF2421 domain-containing protein</fullName>
    </recommendedName>
</protein>
<evidence type="ECO:0008006" key="12">
    <source>
        <dbReference type="Google" id="ProtNLM"/>
    </source>
</evidence>
<feature type="domain" description="Integral membrane bound transporter" evidence="9">
    <location>
        <begin position="714"/>
        <end position="880"/>
    </location>
</feature>
<keyword evidence="2 6" id="KW-0812">Transmembrane</keyword>
<feature type="compositionally biased region" description="Low complexity" evidence="5">
    <location>
        <begin position="402"/>
        <end position="412"/>
    </location>
</feature>
<gene>
    <name evidence="10" type="ORF">BGZ70_007299</name>
</gene>
<feature type="transmembrane region" description="Helical" evidence="6">
    <location>
        <begin position="688"/>
        <end position="705"/>
    </location>
</feature>
<dbReference type="EMBL" id="JAAAHY010000451">
    <property type="protein sequence ID" value="KAF9963620.1"/>
    <property type="molecule type" value="Genomic_DNA"/>
</dbReference>
<dbReference type="AlphaFoldDB" id="A0A9P6J6P5"/>
<evidence type="ECO:0000256" key="3">
    <source>
        <dbReference type="ARBA" id="ARBA00022989"/>
    </source>
</evidence>
<proteinExistence type="predicted"/>
<keyword evidence="11" id="KW-1185">Reference proteome</keyword>
<feature type="region of interest" description="Disordered" evidence="5">
    <location>
        <begin position="587"/>
        <end position="662"/>
    </location>
</feature>
<feature type="transmembrane region" description="Helical" evidence="6">
    <location>
        <begin position="740"/>
        <end position="759"/>
    </location>
</feature>
<feature type="region of interest" description="Disordered" evidence="5">
    <location>
        <begin position="951"/>
        <end position="974"/>
    </location>
</feature>
<dbReference type="OrthoDB" id="68611at2759"/>
<feature type="compositionally biased region" description="Polar residues" evidence="5">
    <location>
        <begin position="1224"/>
        <end position="1236"/>
    </location>
</feature>
<dbReference type="PANTHER" id="PTHR47804">
    <property type="entry name" value="60S RIBOSOMAL PROTEIN L19"/>
    <property type="match status" value="1"/>
</dbReference>
<feature type="region of interest" description="Disordered" evidence="5">
    <location>
        <begin position="1198"/>
        <end position="1246"/>
    </location>
</feature>
<feature type="domain" description="Putative ER transporter 6TM N-terminal" evidence="8">
    <location>
        <begin position="53"/>
        <end position="360"/>
    </location>
</feature>
<feature type="compositionally biased region" description="Polar residues" evidence="5">
    <location>
        <begin position="596"/>
        <end position="610"/>
    </location>
</feature>
<keyword evidence="4 6" id="KW-0472">Membrane</keyword>
<comment type="caution">
    <text evidence="10">The sequence shown here is derived from an EMBL/GenBank/DDBJ whole genome shotgun (WGS) entry which is preliminary data.</text>
</comment>
<sequence>MPFFKPYIGLSGHLAASAAVFFNPAKTLGRMVDAITAGLCAISFGFLVCVASAASATWFNSQDQYILGHVVSVVVFGGGSTFIIAYAKAHYNRPTVNVACTLSHIMIIVTLTKEGALTFAKFNLTRVFAITTSMLLGVAITTLVCVLLWPESAHEDLRQAMGKSLSSFRLLLKLLTKTFLLEADTTPFGSESVQKLIESQVSSFSALAKKLEEAQLEFAGADIKKYEDCVKSLNTLAQYLNGLRSSCGLQYDMLKKDELRRDDEARRQQQRSTTATPPMEATGVRPESGQGPKRPLGFGMRMSSYSLLGSLNSDQDQSASADLIEFLDHVGKPMKSLALTCKLTIEHLQDIFNSTDVERAPTAGRSQTNRSRASHPYSNQRQSGYESSAEVFSDSTYDAGTSHTSSHPASSHESFKKNPSLVLMQFNLAKALDIFENANSRALKKFYSQQNKRRSGTFKRPPGMTKRMSEPSFFAAGVGIGSSEAESAATPATASEAAQDVLAEKAPVGEQIFLVYFFVFNLMEFSKELSNLVSCVEILVNGDEGLPLWIARNRQNWWRRIWFNLTGFPRSLRKPTFDTEAFDNFDAEEQHGYPPNSHQSYQSHGPASRSNADHQQPHASSGSGGNTTNNNSLSERRRRKQKQRLFPKPNIHNTSNTLQTPMPSTFVQRWSTRIWKFLHRFRSFQVKYAAKTAFSAMIMLVPAFVDWTRPYFVQYRGEWAIISMLVVMVPTVGGTNIVGVYRIISTIIGCYVGVVVYLVFPAHDIMLPICCFLFAIPNFYLVLCSSYPRLGQVTLLAFNLVLLQTYNRRHGDGTVPPDEDEDDDDDDYSGLFSPSKILRTASSLLSDHASSDPGPGAEVWAIAFHRAVAVSLGVVVGVAVTSYVWPYEARVELRKGLSDLLLNISWLYNRLVSVYSTNLDRVSILPREDHYQKARSRFREVLRKTSFQHRFQTPAEEQRQRQQQQQEEEDNNGEMDIERMNKEFMAIELSLQLQLLQLYALLEETPNEPRMKGKFPVATYKNMLGSCQNILDRFLSMRLVITKDEWLESARRDFIVPVNKERREVVGNVLLYFYTIASAMRLKTPLPPYLPPANNARLRLIQKIRQLPVVQNKVVMTEDNDERYIFYYAYALVMDDVIRELERLGRWSQDLFGVITPAAEFEAWFTNDGMIAPSSSSTTTTTAAMALGLGSSFASGSQLLPSSATREAPMSPYTDVEQPYQYPTVHTPSSSHSANASFGARDGAGP</sequence>
<evidence type="ECO:0000256" key="4">
    <source>
        <dbReference type="ARBA" id="ARBA00023136"/>
    </source>
</evidence>
<feature type="transmembrane region" description="Helical" evidence="6">
    <location>
        <begin position="34"/>
        <end position="59"/>
    </location>
</feature>
<dbReference type="Pfam" id="PF13515">
    <property type="entry name" value="FUSC_2"/>
    <property type="match status" value="1"/>
</dbReference>
<evidence type="ECO:0000256" key="6">
    <source>
        <dbReference type="SAM" id="Phobius"/>
    </source>
</evidence>
<feature type="compositionally biased region" description="Basic residues" evidence="5">
    <location>
        <begin position="636"/>
        <end position="645"/>
    </location>
</feature>
<dbReference type="Pfam" id="PF10337">
    <property type="entry name" value="ArAE_2_N"/>
    <property type="match status" value="1"/>
</dbReference>
<accession>A0A9P6J6P5</accession>
<dbReference type="Proteomes" id="UP000738359">
    <property type="component" value="Unassembled WGS sequence"/>
</dbReference>
<evidence type="ECO:0000313" key="11">
    <source>
        <dbReference type="Proteomes" id="UP000738359"/>
    </source>
</evidence>
<evidence type="ECO:0000259" key="7">
    <source>
        <dbReference type="Pfam" id="PF10334"/>
    </source>
</evidence>
<reference evidence="10" key="1">
    <citation type="journal article" date="2020" name="Fungal Divers.">
        <title>Resolving the Mortierellaceae phylogeny through synthesis of multi-gene phylogenetics and phylogenomics.</title>
        <authorList>
            <person name="Vandepol N."/>
            <person name="Liber J."/>
            <person name="Desiro A."/>
            <person name="Na H."/>
            <person name="Kennedy M."/>
            <person name="Barry K."/>
            <person name="Grigoriev I.V."/>
            <person name="Miller A.N."/>
            <person name="O'Donnell K."/>
            <person name="Stajich J.E."/>
            <person name="Bonito G."/>
        </authorList>
    </citation>
    <scope>NUCLEOTIDE SEQUENCE</scope>
    <source>
        <strain evidence="10">CK1249</strain>
    </source>
</reference>
<feature type="transmembrane region" description="Helical" evidence="6">
    <location>
        <begin position="124"/>
        <end position="149"/>
    </location>
</feature>
<feature type="transmembrane region" description="Helical" evidence="6">
    <location>
        <begin position="863"/>
        <end position="885"/>
    </location>
</feature>